<accession>A0ABU0G0D4</accession>
<keyword evidence="2" id="KW-1185">Reference proteome</keyword>
<dbReference type="Pfam" id="PF07388">
    <property type="entry name" value="A-2_8-polyST"/>
    <property type="match status" value="1"/>
</dbReference>
<organism evidence="1 2">
    <name type="scientific">Mesobacillus stamsii</name>
    <dbReference type="NCBI Taxonomy" id="225347"/>
    <lineage>
        <taxon>Bacteria</taxon>
        <taxon>Bacillati</taxon>
        <taxon>Bacillota</taxon>
        <taxon>Bacilli</taxon>
        <taxon>Bacillales</taxon>
        <taxon>Bacillaceae</taxon>
        <taxon>Mesobacillus</taxon>
    </lineage>
</organism>
<sequence length="279" mass="32609">MLNKEKVDFNQFNKLVVFSFYHFTVWSINSCNKSNKDLTVDLVEEGLAIYITKDIKSMLSKKFRFFSDVFNIGSSRINVDRIYTYKPNLVCENDYCNVVKQLPDIKNESDTHKILEKIFQKNDYFYGGFNIVFLSQYPLIKEAEEVESKAYNLFNKYFNKDEICVKLHPSDDREHKEYKNVIKDSNMWEITVLNDDFDNKILVSINSSAALTPKLIYDKELTVILLYKLGNCINPNTDYSVFESFKNSYGNKGKLFIPESYEELVQIITGLKEKTTKSS</sequence>
<reference evidence="1 2" key="1">
    <citation type="submission" date="2023-07" db="EMBL/GenBank/DDBJ databases">
        <title>Genomic Encyclopedia of Type Strains, Phase IV (KMG-IV): sequencing the most valuable type-strain genomes for metagenomic binning, comparative biology and taxonomic classification.</title>
        <authorList>
            <person name="Goeker M."/>
        </authorList>
    </citation>
    <scope>NUCLEOTIDE SEQUENCE [LARGE SCALE GENOMIC DNA]</scope>
    <source>
        <strain evidence="1 2">DSM 19598</strain>
    </source>
</reference>
<dbReference type="EMBL" id="JAUSUN010000043">
    <property type="protein sequence ID" value="MDQ0415653.1"/>
    <property type="molecule type" value="Genomic_DNA"/>
</dbReference>
<dbReference type="Proteomes" id="UP001242313">
    <property type="component" value="Unassembled WGS sequence"/>
</dbReference>
<name>A0ABU0G0D4_9BACI</name>
<evidence type="ECO:0000313" key="2">
    <source>
        <dbReference type="Proteomes" id="UP001242313"/>
    </source>
</evidence>
<gene>
    <name evidence="1" type="ORF">J2S25_003880</name>
</gene>
<comment type="caution">
    <text evidence="1">The sequence shown here is derived from an EMBL/GenBank/DDBJ whole genome shotgun (WGS) entry which is preliminary data.</text>
</comment>
<dbReference type="InterPro" id="IPR010866">
    <property type="entry name" value="A-2_8-polyST"/>
</dbReference>
<protein>
    <submittedName>
        <fullName evidence="1">Uncharacterized protein</fullName>
    </submittedName>
</protein>
<proteinExistence type="predicted"/>
<evidence type="ECO:0000313" key="1">
    <source>
        <dbReference type="EMBL" id="MDQ0415653.1"/>
    </source>
</evidence>